<comment type="caution">
    <text evidence="1">The sequence shown here is derived from an EMBL/GenBank/DDBJ whole genome shotgun (WGS) entry which is preliminary data.</text>
</comment>
<evidence type="ECO:0000313" key="2">
    <source>
        <dbReference type="Proteomes" id="UP001173802"/>
    </source>
</evidence>
<proteinExistence type="predicted"/>
<name>A0ACC6FUD4_9HELI</name>
<reference evidence="1 2" key="1">
    <citation type="journal article" date="2023" name="Microorganisms">
        <title>Isolation and Genomic Characteristics of Cat-Borne Campylobacter felis sp. nov. and Sheep-Borne Campylobacter ovis sp. nov.</title>
        <authorList>
            <person name="Wang H."/>
            <person name="Li Y."/>
            <person name="Gu Y."/>
            <person name="Zhou G."/>
            <person name="Chen X."/>
            <person name="Zhang X."/>
            <person name="Shao Z."/>
            <person name="Zhang J."/>
            <person name="Zhang M."/>
        </authorList>
    </citation>
    <scope>NUCLEOTIDE SEQUENCE [LARGE SCALE GENOMIC DNA]</scope>
    <source>
        <strain evidence="1 2">XJK30-2</strain>
    </source>
</reference>
<keyword evidence="2" id="KW-1185">Reference proteome</keyword>
<gene>
    <name evidence="1" type="ORF">NYG90_09050</name>
</gene>
<dbReference type="EMBL" id="JANURN010000009">
    <property type="protein sequence ID" value="MDL0082813.1"/>
    <property type="molecule type" value="Genomic_DNA"/>
</dbReference>
<evidence type="ECO:0000313" key="1">
    <source>
        <dbReference type="EMBL" id="MDL0082813.1"/>
    </source>
</evidence>
<organism evidence="1 2">
    <name type="scientific">Helicobacter zhangjianzhongii</name>
    <dbReference type="NCBI Taxonomy" id="2974574"/>
    <lineage>
        <taxon>Bacteria</taxon>
        <taxon>Pseudomonadati</taxon>
        <taxon>Campylobacterota</taxon>
        <taxon>Epsilonproteobacteria</taxon>
        <taxon>Campylobacterales</taxon>
        <taxon>Helicobacteraceae</taxon>
        <taxon>Helicobacter</taxon>
    </lineage>
</organism>
<accession>A0ACC6FUD4</accession>
<dbReference type="Proteomes" id="UP001173802">
    <property type="component" value="Unassembled WGS sequence"/>
</dbReference>
<protein>
    <submittedName>
        <fullName evidence="1">Transcriptional repressor</fullName>
    </submittedName>
</protein>
<sequence>MLLIGYNALFYLWSEFMDAVQLLRDHHIHITDLRLEMLEILIQAKHPLSFEGFAIQANKTTFYRNMELFEQSGIVSKSEMQGKFFYELAEMAKAHFVCDVCKEIKDFDLPPIKGKVKSVVVKGVCEECDTLDSSLDSKGL</sequence>